<comment type="function">
    <text evidence="7">The 2-oxoglutarate dehydrogenase complex catalyzes the overall conversion of 2-oxoglutarate to succinyl-CoA and CO(2). It contains multiple copies of three enzymatic components: 2-oxoglutarate dehydrogenase (E1), dihydrolipoamide succinyltransferase (E2) and lipoamide dehydrogenase (E3).</text>
</comment>
<dbReference type="CDD" id="cd02016">
    <property type="entry name" value="TPP_E1_OGDC_like"/>
    <property type="match status" value="1"/>
</dbReference>
<dbReference type="SMART" id="SM00558">
    <property type="entry name" value="JmjC"/>
    <property type="match status" value="1"/>
</dbReference>
<dbReference type="Pfam" id="PF25559">
    <property type="entry name" value="DUF7931"/>
    <property type="match status" value="1"/>
</dbReference>
<proteinExistence type="inferred from homology"/>
<feature type="domain" description="N-acetyltransferase" evidence="11">
    <location>
        <begin position="446"/>
        <end position="583"/>
    </location>
</feature>
<dbReference type="Pfam" id="PF20514">
    <property type="entry name" value="WHD_ROXA"/>
    <property type="match status" value="1"/>
</dbReference>
<dbReference type="Gene3D" id="3.40.50.12470">
    <property type="match status" value="1"/>
</dbReference>
<evidence type="ECO:0000256" key="2">
    <source>
        <dbReference type="ARBA" id="ARBA00006936"/>
    </source>
</evidence>
<gene>
    <name evidence="12" type="ORF">H2204_012751</name>
</gene>
<dbReference type="Pfam" id="PF16870">
    <property type="entry name" value="OxoGdeHyase_C"/>
    <property type="match status" value="1"/>
</dbReference>
<dbReference type="FunFam" id="3.40.50.970:FF:000014">
    <property type="entry name" value="2-oxoglutarate dehydrogenase E1 component"/>
    <property type="match status" value="1"/>
</dbReference>
<dbReference type="InterPro" id="IPR016181">
    <property type="entry name" value="Acyl_CoA_acyltransferase"/>
</dbReference>
<comment type="caution">
    <text evidence="12">The sequence shown here is derived from an EMBL/GenBank/DDBJ whole genome shotgun (WGS) entry which is preliminary data.</text>
</comment>
<dbReference type="GO" id="GO:0030976">
    <property type="term" value="F:thiamine pyrophosphate binding"/>
    <property type="evidence" value="ECO:0007669"/>
    <property type="project" value="InterPro"/>
</dbReference>
<dbReference type="Pfam" id="PF02779">
    <property type="entry name" value="Transket_pyr"/>
    <property type="match status" value="1"/>
</dbReference>
<accession>A0AA38XS73</accession>
<evidence type="ECO:0000256" key="6">
    <source>
        <dbReference type="ARBA" id="ARBA00023052"/>
    </source>
</evidence>
<dbReference type="GO" id="GO:0016747">
    <property type="term" value="F:acyltransferase activity, transferring groups other than amino-acyl groups"/>
    <property type="evidence" value="ECO:0007669"/>
    <property type="project" value="InterPro"/>
</dbReference>
<evidence type="ECO:0000256" key="4">
    <source>
        <dbReference type="ARBA" id="ARBA00022964"/>
    </source>
</evidence>
<dbReference type="GO" id="GO:0004591">
    <property type="term" value="F:oxoglutarate dehydrogenase (succinyl-transferring) activity"/>
    <property type="evidence" value="ECO:0007669"/>
    <property type="project" value="UniProtKB-EC"/>
</dbReference>
<dbReference type="Pfam" id="PF13673">
    <property type="entry name" value="Acetyltransf_10"/>
    <property type="match status" value="1"/>
</dbReference>
<dbReference type="Pfam" id="PF16078">
    <property type="entry name" value="2-oxogl_dehyd_N"/>
    <property type="match status" value="1"/>
</dbReference>
<dbReference type="PANTHER" id="PTHR23152">
    <property type="entry name" value="2-OXOGLUTARATE DEHYDROGENASE"/>
    <property type="match status" value="1"/>
</dbReference>
<dbReference type="EC" id="1.2.4.2" evidence="3"/>
<dbReference type="SMART" id="SM00861">
    <property type="entry name" value="Transket_pyr"/>
    <property type="match status" value="1"/>
</dbReference>
<dbReference type="Pfam" id="PF00676">
    <property type="entry name" value="E1_dh"/>
    <property type="match status" value="1"/>
</dbReference>
<dbReference type="InterPro" id="IPR029061">
    <property type="entry name" value="THDP-binding"/>
</dbReference>
<dbReference type="Gene3D" id="3.40.366.30">
    <property type="entry name" value="50S ribosomal protein L16 arginine hydroxylase, Chain A, Domain 2"/>
    <property type="match status" value="1"/>
</dbReference>
<sequence>MAARKSTSPLIEVHARRGQPLGMSPAVFLRDFWQKRPLLIRNAFADFQTPVQPEDLAGLACEEGVLARLIEHDKAQDSWRVRSGPFQEDIFPALPDHDWTLLVQDVDKWDKDVRALIEHFSFLPRWRMDDVMISFAATGGSVGAHVDQYDVFLLQAHGHRRWQIDASESIKGKRPPLGFRPDVELKLLEVFKPTHDWVLAPGDMLYLPPNVPHHGVAEDPCLTFSFGMRAPSSAELISDYLDTLIADADENIRYQDADLKAPADPNEIDTVAMARVITALNAIRMNDPDKLGDWFGRFITTYRAAGEVMAHQAAPPQEEVLEALQSGLLLQRHPWARLAWRRAKRGASLYVSGQDFALPVKDAQRLAGAEQLDAAAYRGLSDKGRAVVQQLLVGGVFQLIDPNEVYADEEEEVLGEVIEGREQVEVIDADAVSDDVHLVTVHDDGIEVIVRHAEAHVAIHDVRQRGFVQEQGIDAALERDALDPVCAHVLALDADGHPVGTGRLAPDGRIGRMAVLAAYRGHGIGEALLEALVQAGRELGLAELHLHAQLPARDFYARRGFLPEGPEFEEAGIGHQQMRRRLQAVSAIDSRAEAVAITTAIIHRARRRLWLHSRQLDPGLLDAPPVQAALRRFVTARHDKQLRVIVHDAAAIASAGAPLLALFQRLPSVIQFREVADPIDRALTSACLLNDAGDFYFRLIGHRLDGESAIALPARSQPFEQQLQRVWDPPSIVDNQLKQFAQSSQLAGGNASYVEDLYEQYLVSPDSVDPKWKTYFDGFKGREAGDIPHSAVISHIADAAKDALKAGTGTGAGDERERNVGRLITAYRSRGHLDARLDPLGLAAPVNTPDLGLPFHNLSDADLNSEFSTGGVGGQPRMKLRDLLARLKATYTGSIGAEFMHISEVEQRQWIYKKLELAGGNYQLDADTQRRTLERLTAAEGLERYLHTKYVGQKRFSLEGGDSLIPMMDTIIRSAGKDGVKDVVVGMAHRGRLNVLVNTLGKNPRKLFDEFEGKFEHDEHASAGDVKYHMGFSADVATEGGPVHLALAFNPSHLEIADPVVAGSVRSRQERRKDTARKQVMPILIHGDAAFSGQGVVMELFQMSQARGFAVGGTVHIVVNNQVGFTTSNPLDTRSTRYATDVAKMIAAPVLHVNGDDPEAVVFAAQLAFEFRQKFAKDVVIDLMCYRRWGHNEADEPAITQPLMYQVIRKHATTREMYAEQLEKAGVIAAGAGKAMVDAYREKLDAGEVTTELAKVEKTPPTSPLFVDWPKLLEGKLSDPVSTKVDKDKLLALAKLINTVPEEVQLHSRVSKVYDDRRRMAAGEIPGDWGFAENLAYATLLDEGSALRLVGQDVGRGTFTHRHAILHDQNTDNYYLPLRQLVDSPEKATIIDSLLSEEAVMAYEYGFSTTDPNTLCIWEGQFGDFANGAQVVIDQFIAAGEAKWGRISGLTLLLPHGYEGQGPEHSSARLERFLQLCALENMLVVVPSTPAQAFHMLRRQQHLTTRKPLVVMSPKSLLRHKLAVSTLDELANGEFQHLIGDANADAKKVKRVVLCSGKVYYDLLEDQTKRGQDDVAIIRVEQLYPFPRALLAAELKKYGKATDVVWTQEEPQNQGAWYQIRHHLQFCLADGQSLHYAGRARSASPAAGHMADHVREQQQLVADALVNPFNDSFAE</sequence>
<dbReference type="SUPFAM" id="SSF55729">
    <property type="entry name" value="Acyl-CoA N-acyltransferases (Nat)"/>
    <property type="match status" value="1"/>
</dbReference>
<evidence type="ECO:0000256" key="5">
    <source>
        <dbReference type="ARBA" id="ARBA00023002"/>
    </source>
</evidence>
<dbReference type="InterPro" id="IPR057691">
    <property type="entry name" value="DUF7931"/>
</dbReference>
<dbReference type="PROSITE" id="PS51186">
    <property type="entry name" value="GNAT"/>
    <property type="match status" value="1"/>
</dbReference>
<dbReference type="NCBIfam" id="TIGR00239">
    <property type="entry name" value="2oxo_dh_E1"/>
    <property type="match status" value="1"/>
</dbReference>
<keyword evidence="5" id="KW-0560">Oxidoreductase</keyword>
<keyword evidence="6" id="KW-0786">Thiamine pyrophosphate</keyword>
<evidence type="ECO:0000256" key="7">
    <source>
        <dbReference type="ARBA" id="ARBA00037426"/>
    </source>
</evidence>
<dbReference type="EMBL" id="JAPDRN010000133">
    <property type="protein sequence ID" value="KAJ9619381.1"/>
    <property type="molecule type" value="Genomic_DNA"/>
</dbReference>
<evidence type="ECO:0000259" key="11">
    <source>
        <dbReference type="PROSITE" id="PS51186"/>
    </source>
</evidence>
<name>A0AA38XS73_9EURO</name>
<dbReference type="Gene3D" id="3.40.50.970">
    <property type="match status" value="1"/>
</dbReference>
<evidence type="ECO:0000256" key="1">
    <source>
        <dbReference type="ARBA" id="ARBA00001964"/>
    </source>
</evidence>
<feature type="domain" description="JmjC" evidence="10">
    <location>
        <begin position="112"/>
        <end position="245"/>
    </location>
</feature>
<evidence type="ECO:0000256" key="9">
    <source>
        <dbReference type="ARBA" id="ARBA00042984"/>
    </source>
</evidence>
<dbReference type="GO" id="GO:0006099">
    <property type="term" value="P:tricarboxylic acid cycle"/>
    <property type="evidence" value="ECO:0007669"/>
    <property type="project" value="TreeGrafter"/>
</dbReference>
<dbReference type="InterPro" id="IPR011603">
    <property type="entry name" value="2oxoglutarate_DH_E1"/>
</dbReference>
<dbReference type="NCBIfam" id="NF008907">
    <property type="entry name" value="PRK12270.1"/>
    <property type="match status" value="1"/>
</dbReference>
<comment type="cofactor">
    <cofactor evidence="1">
        <name>thiamine diphosphate</name>
        <dbReference type="ChEBI" id="CHEBI:58937"/>
    </cofactor>
</comment>
<dbReference type="Gene3D" id="1.10.287.1150">
    <property type="entry name" value="TPP helical domain"/>
    <property type="match status" value="1"/>
</dbReference>
<dbReference type="GO" id="GO:0051213">
    <property type="term" value="F:dioxygenase activity"/>
    <property type="evidence" value="ECO:0007669"/>
    <property type="project" value="UniProtKB-KW"/>
</dbReference>
<dbReference type="InterPro" id="IPR031717">
    <property type="entry name" value="ODO-1/KGD_C"/>
</dbReference>
<dbReference type="Pfam" id="PF08007">
    <property type="entry name" value="JmjC_2"/>
    <property type="match status" value="1"/>
</dbReference>
<keyword evidence="4" id="KW-0223">Dioxygenase</keyword>
<dbReference type="Gene3D" id="3.40.630.30">
    <property type="match status" value="1"/>
</dbReference>
<dbReference type="SUPFAM" id="SSF52518">
    <property type="entry name" value="Thiamin diphosphate-binding fold (THDP-binding)"/>
    <property type="match status" value="2"/>
</dbReference>
<dbReference type="SUPFAM" id="SSF51197">
    <property type="entry name" value="Clavaminate synthase-like"/>
    <property type="match status" value="1"/>
</dbReference>
<dbReference type="InterPro" id="IPR046799">
    <property type="entry name" value="ROXA-like_wH"/>
</dbReference>
<dbReference type="InterPro" id="IPR001017">
    <property type="entry name" value="DH_E1"/>
</dbReference>
<dbReference type="InterPro" id="IPR005475">
    <property type="entry name" value="Transketolase-like_Pyr-bd"/>
</dbReference>
<protein>
    <recommendedName>
        <fullName evidence="8">2-oxoglutarate dehydrogenase, mitochondrial</fullName>
        <ecNumber evidence="3">1.2.4.2</ecNumber>
    </recommendedName>
    <alternativeName>
        <fullName evidence="9">2-oxoglutarate dehydrogenase complex component E1</fullName>
    </alternativeName>
</protein>
<dbReference type="GO" id="GO:0045252">
    <property type="term" value="C:oxoglutarate dehydrogenase complex"/>
    <property type="evidence" value="ECO:0007669"/>
    <property type="project" value="TreeGrafter"/>
</dbReference>
<dbReference type="InterPro" id="IPR003347">
    <property type="entry name" value="JmjC_dom"/>
</dbReference>
<comment type="similarity">
    <text evidence="2">Belongs to the alpha-ketoglutarate dehydrogenase family.</text>
</comment>
<dbReference type="Gene3D" id="2.60.120.650">
    <property type="entry name" value="Cupin"/>
    <property type="match status" value="1"/>
</dbReference>
<evidence type="ECO:0000259" key="10">
    <source>
        <dbReference type="PROSITE" id="PS51184"/>
    </source>
</evidence>
<dbReference type="CDD" id="cd04301">
    <property type="entry name" value="NAT_SF"/>
    <property type="match status" value="1"/>
</dbReference>
<reference evidence="12" key="1">
    <citation type="submission" date="2022-10" db="EMBL/GenBank/DDBJ databases">
        <title>Culturing micro-colonial fungi from biological soil crusts in the Mojave desert and describing Neophaeococcomyces mojavensis, and introducing the new genera and species Taxawa tesnikishii.</title>
        <authorList>
            <person name="Kurbessoian T."/>
            <person name="Stajich J.E."/>
        </authorList>
    </citation>
    <scope>NUCLEOTIDE SEQUENCE</scope>
    <source>
        <strain evidence="12">TK_35</strain>
    </source>
</reference>
<dbReference type="InterPro" id="IPR042179">
    <property type="entry name" value="KGD_C_sf"/>
</dbReference>
<dbReference type="GO" id="GO:0005829">
    <property type="term" value="C:cytosol"/>
    <property type="evidence" value="ECO:0007669"/>
    <property type="project" value="TreeGrafter"/>
</dbReference>
<dbReference type="NCBIfam" id="NF006914">
    <property type="entry name" value="PRK09404.1"/>
    <property type="match status" value="1"/>
</dbReference>
<dbReference type="InterPro" id="IPR032106">
    <property type="entry name" value="2-oxogl_dehyd_N"/>
</dbReference>
<dbReference type="InterPro" id="IPR000182">
    <property type="entry name" value="GNAT_dom"/>
</dbReference>
<evidence type="ECO:0000313" key="12">
    <source>
        <dbReference type="EMBL" id="KAJ9619381.1"/>
    </source>
</evidence>
<evidence type="ECO:0000256" key="3">
    <source>
        <dbReference type="ARBA" id="ARBA00012280"/>
    </source>
</evidence>
<evidence type="ECO:0000256" key="8">
    <source>
        <dbReference type="ARBA" id="ARBA00040267"/>
    </source>
</evidence>
<dbReference type="PANTHER" id="PTHR23152:SF4">
    <property type="entry name" value="2-OXOADIPATE DEHYDROGENASE COMPLEX COMPONENT E1"/>
    <property type="match status" value="1"/>
</dbReference>
<dbReference type="Gene3D" id="3.40.50.11610">
    <property type="entry name" value="Multifunctional 2-oxoglutarate metabolism enzyme, C-terminal domain"/>
    <property type="match status" value="1"/>
</dbReference>
<organism evidence="12">
    <name type="scientific">Knufia peltigerae</name>
    <dbReference type="NCBI Taxonomy" id="1002370"/>
    <lineage>
        <taxon>Eukaryota</taxon>
        <taxon>Fungi</taxon>
        <taxon>Dikarya</taxon>
        <taxon>Ascomycota</taxon>
        <taxon>Pezizomycotina</taxon>
        <taxon>Eurotiomycetes</taxon>
        <taxon>Chaetothyriomycetidae</taxon>
        <taxon>Chaetothyriales</taxon>
        <taxon>Trichomeriaceae</taxon>
        <taxon>Knufia</taxon>
    </lineage>
</organism>
<dbReference type="PROSITE" id="PS51184">
    <property type="entry name" value="JMJC"/>
    <property type="match status" value="1"/>
</dbReference>